<feature type="compositionally biased region" description="Polar residues" evidence="8">
    <location>
        <begin position="60"/>
        <end position="72"/>
    </location>
</feature>
<feature type="coiled-coil region" evidence="7">
    <location>
        <begin position="264"/>
        <end position="312"/>
    </location>
</feature>
<dbReference type="FunFam" id="1.20.5.170:FF:000054">
    <property type="entry name" value="Cyclic AMP-responsive element-binding protein 3-like 2"/>
    <property type="match status" value="1"/>
</dbReference>
<dbReference type="Gene3D" id="1.20.5.170">
    <property type="match status" value="1"/>
</dbReference>
<evidence type="ECO:0000256" key="3">
    <source>
        <dbReference type="ARBA" id="ARBA00023125"/>
    </source>
</evidence>
<dbReference type="PANTHER" id="PTHR46004:SF3">
    <property type="entry name" value="CYCLIC AMP RESPONSE ELEMENT-BINDING PROTEIN A"/>
    <property type="match status" value="1"/>
</dbReference>
<evidence type="ECO:0000256" key="6">
    <source>
        <dbReference type="ARBA" id="ARBA00023242"/>
    </source>
</evidence>
<dbReference type="GO" id="GO:0035497">
    <property type="term" value="F:cAMP response element binding"/>
    <property type="evidence" value="ECO:0007669"/>
    <property type="project" value="TreeGrafter"/>
</dbReference>
<feature type="region of interest" description="Disordered" evidence="8">
    <location>
        <begin position="143"/>
        <end position="196"/>
    </location>
</feature>
<evidence type="ECO:0000313" key="11">
    <source>
        <dbReference type="Proteomes" id="UP000735302"/>
    </source>
</evidence>
<dbReference type="PROSITE" id="PS50217">
    <property type="entry name" value="BZIP"/>
    <property type="match status" value="1"/>
</dbReference>
<dbReference type="GO" id="GO:0000981">
    <property type="term" value="F:DNA-binding transcription factor activity, RNA polymerase II-specific"/>
    <property type="evidence" value="ECO:0007669"/>
    <property type="project" value="TreeGrafter"/>
</dbReference>
<feature type="region of interest" description="Disordered" evidence="8">
    <location>
        <begin position="446"/>
        <end position="469"/>
    </location>
</feature>
<feature type="compositionally biased region" description="Polar residues" evidence="8">
    <location>
        <begin position="367"/>
        <end position="380"/>
    </location>
</feature>
<keyword evidence="11" id="KW-1185">Reference proteome</keyword>
<feature type="compositionally biased region" description="Polar residues" evidence="8">
    <location>
        <begin position="446"/>
        <end position="459"/>
    </location>
</feature>
<keyword evidence="2" id="KW-0805">Transcription regulation</keyword>
<keyword evidence="4" id="KW-0010">Activator</keyword>
<gene>
    <name evidence="10" type="ORF">PoB_006863300</name>
</gene>
<name>A0AAV4DDJ5_9GAST</name>
<dbReference type="EMBL" id="BLXT01007756">
    <property type="protein sequence ID" value="GFO42128.1"/>
    <property type="molecule type" value="Genomic_DNA"/>
</dbReference>
<keyword evidence="7" id="KW-0175">Coiled coil</keyword>
<comment type="caution">
    <text evidence="10">The sequence shown here is derived from an EMBL/GenBank/DDBJ whole genome shotgun (WGS) entry which is preliminary data.</text>
</comment>
<feature type="region of interest" description="Disordered" evidence="8">
    <location>
        <begin position="15"/>
        <end position="72"/>
    </location>
</feature>
<dbReference type="SMART" id="SM00338">
    <property type="entry name" value="BRLZ"/>
    <property type="match status" value="1"/>
</dbReference>
<reference evidence="10 11" key="1">
    <citation type="journal article" date="2021" name="Elife">
        <title>Chloroplast acquisition without the gene transfer in kleptoplastic sea slugs, Plakobranchus ocellatus.</title>
        <authorList>
            <person name="Maeda T."/>
            <person name="Takahashi S."/>
            <person name="Yoshida T."/>
            <person name="Shimamura S."/>
            <person name="Takaki Y."/>
            <person name="Nagai Y."/>
            <person name="Toyoda A."/>
            <person name="Suzuki Y."/>
            <person name="Arimoto A."/>
            <person name="Ishii H."/>
            <person name="Satoh N."/>
            <person name="Nishiyama T."/>
            <person name="Hasebe M."/>
            <person name="Maruyama T."/>
            <person name="Minagawa J."/>
            <person name="Obokata J."/>
            <person name="Shigenobu S."/>
        </authorList>
    </citation>
    <scope>NUCLEOTIDE SEQUENCE [LARGE SCALE GENOMIC DNA]</scope>
</reference>
<protein>
    <submittedName>
        <fullName evidence="10">Cyclic amp-responsive element-binding protein 3</fullName>
    </submittedName>
</protein>
<comment type="subcellular location">
    <subcellularLocation>
        <location evidence="1">Nucleus</location>
    </subcellularLocation>
</comment>
<feature type="region of interest" description="Disordered" evidence="8">
    <location>
        <begin position="367"/>
        <end position="386"/>
    </location>
</feature>
<evidence type="ECO:0000256" key="5">
    <source>
        <dbReference type="ARBA" id="ARBA00023163"/>
    </source>
</evidence>
<accession>A0AAV4DDJ5</accession>
<proteinExistence type="predicted"/>
<dbReference type="PANTHER" id="PTHR46004">
    <property type="entry name" value="CYCLIC AMP RESPONSE ELEMENT-BINDING PROTEIN A"/>
    <property type="match status" value="1"/>
</dbReference>
<evidence type="ECO:0000256" key="2">
    <source>
        <dbReference type="ARBA" id="ARBA00023015"/>
    </source>
</evidence>
<dbReference type="PROSITE" id="PS00036">
    <property type="entry name" value="BZIP_BASIC"/>
    <property type="match status" value="1"/>
</dbReference>
<evidence type="ECO:0000256" key="8">
    <source>
        <dbReference type="SAM" id="MobiDB-lite"/>
    </source>
</evidence>
<evidence type="ECO:0000256" key="7">
    <source>
        <dbReference type="SAM" id="Coils"/>
    </source>
</evidence>
<feature type="compositionally biased region" description="Polar residues" evidence="8">
    <location>
        <begin position="174"/>
        <end position="187"/>
    </location>
</feature>
<dbReference type="Proteomes" id="UP000735302">
    <property type="component" value="Unassembled WGS sequence"/>
</dbReference>
<evidence type="ECO:0000256" key="4">
    <source>
        <dbReference type="ARBA" id="ARBA00023159"/>
    </source>
</evidence>
<dbReference type="Pfam" id="PF00170">
    <property type="entry name" value="bZIP_1"/>
    <property type="match status" value="1"/>
</dbReference>
<feature type="compositionally biased region" description="Low complexity" evidence="8">
    <location>
        <begin position="17"/>
        <end position="41"/>
    </location>
</feature>
<evidence type="ECO:0000259" key="9">
    <source>
        <dbReference type="PROSITE" id="PS50217"/>
    </source>
</evidence>
<dbReference type="CDD" id="cd14689">
    <property type="entry name" value="bZIP_CREB3"/>
    <property type="match status" value="1"/>
</dbReference>
<feature type="domain" description="BZIP" evidence="9">
    <location>
        <begin position="246"/>
        <end position="309"/>
    </location>
</feature>
<feature type="compositionally biased region" description="Low complexity" evidence="8">
    <location>
        <begin position="49"/>
        <end position="59"/>
    </location>
</feature>
<keyword evidence="6" id="KW-0539">Nucleus</keyword>
<keyword evidence="3" id="KW-0238">DNA-binding</keyword>
<dbReference type="AlphaFoldDB" id="A0AAV4DDJ5"/>
<dbReference type="InterPro" id="IPR004827">
    <property type="entry name" value="bZIP"/>
</dbReference>
<keyword evidence="5" id="KW-0804">Transcription</keyword>
<feature type="compositionally biased region" description="Low complexity" evidence="8">
    <location>
        <begin position="149"/>
        <end position="173"/>
    </location>
</feature>
<organism evidence="10 11">
    <name type="scientific">Plakobranchus ocellatus</name>
    <dbReference type="NCBI Taxonomy" id="259542"/>
    <lineage>
        <taxon>Eukaryota</taxon>
        <taxon>Metazoa</taxon>
        <taxon>Spiralia</taxon>
        <taxon>Lophotrochozoa</taxon>
        <taxon>Mollusca</taxon>
        <taxon>Gastropoda</taxon>
        <taxon>Heterobranchia</taxon>
        <taxon>Euthyneura</taxon>
        <taxon>Panpulmonata</taxon>
        <taxon>Sacoglossa</taxon>
        <taxon>Placobranchoidea</taxon>
        <taxon>Plakobranchidae</taxon>
        <taxon>Plakobranchus</taxon>
    </lineage>
</organism>
<dbReference type="SUPFAM" id="SSF57959">
    <property type="entry name" value="Leucine zipper domain"/>
    <property type="match status" value="1"/>
</dbReference>
<dbReference type="GO" id="GO:0005634">
    <property type="term" value="C:nucleus"/>
    <property type="evidence" value="ECO:0007669"/>
    <property type="project" value="UniProtKB-SubCell"/>
</dbReference>
<evidence type="ECO:0000256" key="1">
    <source>
        <dbReference type="ARBA" id="ARBA00004123"/>
    </source>
</evidence>
<evidence type="ECO:0000313" key="10">
    <source>
        <dbReference type="EMBL" id="GFO42128.1"/>
    </source>
</evidence>
<dbReference type="InterPro" id="IPR046347">
    <property type="entry name" value="bZIP_sf"/>
</dbReference>
<sequence length="539" mass="57909">MKSVATSPAMRALKFETSSTNTGSSDNNFLHINSSNSNSQHSQHHHQQQRSGHSQVHHQTPSTTVSISSSRHQPTIIVTTTTSSLAGSAQTAGGGGGYSLCGKSDSGSGGTSMLSYPTIQIKQEAGDSMDGTLEQTVNLETMIMPLTPPGSSGSDSDGSASPNRSAPNSPSSRHGNQTYGNSRHAATSSSSPGSPISGTAFAQPLFVSPISQSGVLILSEEEKRTLISEGYTIPSKLPLTKQEEKNLKKIRRKIKNKISAQESRRKKKEYLEALEKRVEAYNHENCDLKKKVESLENNNRSLLGQLQKLQSLVSKMPKANATQTGTALMVLVFCFAVFLGSLSPSNFNIGYPTKPAQLAFVQPASVGSVSGRSQNPGSNGQHHHHHHNFYSHYMDLRSRSDEIGPRMASAHDTSSPYATPNLKSRMLMSVDQDDYCDDYRPIPWQNSLQSCPTPEQQAEAQAKPLPPPGVDLKGGAEIASPMLEASQETTVVVVTPAGGAEHNGSGHTHEMTDVHVVRQELINAGRILQHNMSAEIGTV</sequence>